<evidence type="ECO:0000313" key="3">
    <source>
        <dbReference type="Proteomes" id="UP000321532"/>
    </source>
</evidence>
<gene>
    <name evidence="2" type="ORF">AAE02nite_30680</name>
</gene>
<dbReference type="InterPro" id="IPR045857">
    <property type="entry name" value="O16G_dom_2"/>
</dbReference>
<keyword evidence="3" id="KW-1185">Reference proteome</keyword>
<dbReference type="SMART" id="SM00642">
    <property type="entry name" value="Aamy"/>
    <property type="match status" value="1"/>
</dbReference>
<dbReference type="OrthoDB" id="9806009at2"/>
<dbReference type="Pfam" id="PF00128">
    <property type="entry name" value="Alpha-amylase"/>
    <property type="match status" value="1"/>
</dbReference>
<dbReference type="Pfam" id="PF16657">
    <property type="entry name" value="Malt_amylase_C"/>
    <property type="match status" value="1"/>
</dbReference>
<dbReference type="RefSeq" id="WP_146899311.1">
    <property type="nucleotide sequence ID" value="NZ_BJYS01000023.1"/>
</dbReference>
<protein>
    <submittedName>
        <fullName evidence="2">Maltose alpha-D-glucosyltransferase</fullName>
    </submittedName>
</protein>
<dbReference type="InterPro" id="IPR017853">
    <property type="entry name" value="GH"/>
</dbReference>
<keyword evidence="2" id="KW-0808">Transferase</keyword>
<dbReference type="Proteomes" id="UP000321532">
    <property type="component" value="Unassembled WGS sequence"/>
</dbReference>
<dbReference type="GO" id="GO:0005975">
    <property type="term" value="P:carbohydrate metabolic process"/>
    <property type="evidence" value="ECO:0007669"/>
    <property type="project" value="InterPro"/>
</dbReference>
<sequence>MDELWYKDAIFYAIDVESFQDGNGDGVGDFRGLTSRLDYLEDLGVTCLWLLPFFTSPNLDNGYDVKDYYSIDSRLGNLQDFSEFIAAAKERNIRVIIDLIIHHTSNEHHWFHAASNDPSSKFHKFYIWSEEKPEKTPPPSFPGQENDVWTYEKRAGAFYFHHFYSFQPDLNIDNPDVQYEIMSIMEFWLAFKIDGFRVDAATFIMGDNGVKEDEIRNPVGFLKKLCKTVTDKNKEAILLAEADVEPQKIPDFFGKGERFNSLFNFILDNYLFLGLAREEAQPIVEALKLPMPPKACQWTNFLRNLDELNLGKLTEEERQDVFKKFAPKEDMRIYNRGIRRRLAPMLNGNRQHLEMAYSLLFSLPGSPLLIYGDEIGLGENLDLEGRTSVRTPMQWNAGTNGGFSTVPAKNLFRAPLLQGPYGIKKVNAESQQQDENSLLSWMKRLTRMRKHCREIGWASATVQNTDNPQVLVLTYEYEGNALLIAHNLSGKPVRFKLKSRRYHARQLIDIFGNRKYEPTTEETIQLDLDEYGYRWFRVNRLKIESKDGN</sequence>
<dbReference type="Gene3D" id="3.90.400.10">
    <property type="entry name" value="Oligo-1,6-glucosidase, Domain 2"/>
    <property type="match status" value="1"/>
</dbReference>
<dbReference type="Gene3D" id="3.20.20.80">
    <property type="entry name" value="Glycosidases"/>
    <property type="match status" value="1"/>
</dbReference>
<dbReference type="PANTHER" id="PTHR10357">
    <property type="entry name" value="ALPHA-AMYLASE FAMILY MEMBER"/>
    <property type="match status" value="1"/>
</dbReference>
<reference evidence="2 3" key="1">
    <citation type="submission" date="2019-07" db="EMBL/GenBank/DDBJ databases">
        <title>Whole genome shotgun sequence of Adhaeribacter aerolatus NBRC 106133.</title>
        <authorList>
            <person name="Hosoyama A."/>
            <person name="Uohara A."/>
            <person name="Ohji S."/>
            <person name="Ichikawa N."/>
        </authorList>
    </citation>
    <scope>NUCLEOTIDE SEQUENCE [LARGE SCALE GENOMIC DNA]</scope>
    <source>
        <strain evidence="2 3">NBRC 106133</strain>
    </source>
</reference>
<comment type="caution">
    <text evidence="2">The sequence shown here is derived from an EMBL/GenBank/DDBJ whole genome shotgun (WGS) entry which is preliminary data.</text>
</comment>
<proteinExistence type="predicted"/>
<dbReference type="InterPro" id="IPR013780">
    <property type="entry name" value="Glyco_hydro_b"/>
</dbReference>
<feature type="domain" description="Glycosyl hydrolase family 13 catalytic" evidence="1">
    <location>
        <begin position="13"/>
        <end position="449"/>
    </location>
</feature>
<dbReference type="Gene3D" id="2.60.40.1180">
    <property type="entry name" value="Golgi alpha-mannosidase II"/>
    <property type="match status" value="1"/>
</dbReference>
<dbReference type="CDD" id="cd11334">
    <property type="entry name" value="AmyAc_TreS"/>
    <property type="match status" value="1"/>
</dbReference>
<evidence type="ECO:0000259" key="1">
    <source>
        <dbReference type="SMART" id="SM00642"/>
    </source>
</evidence>
<dbReference type="InterPro" id="IPR006047">
    <property type="entry name" value="GH13_cat_dom"/>
</dbReference>
<organism evidence="2 3">
    <name type="scientific">Adhaeribacter aerolatus</name>
    <dbReference type="NCBI Taxonomy" id="670289"/>
    <lineage>
        <taxon>Bacteria</taxon>
        <taxon>Pseudomonadati</taxon>
        <taxon>Bacteroidota</taxon>
        <taxon>Cytophagia</taxon>
        <taxon>Cytophagales</taxon>
        <taxon>Hymenobacteraceae</taxon>
        <taxon>Adhaeribacter</taxon>
    </lineage>
</organism>
<dbReference type="GO" id="GO:0016740">
    <property type="term" value="F:transferase activity"/>
    <property type="evidence" value="ECO:0007669"/>
    <property type="project" value="UniProtKB-KW"/>
</dbReference>
<dbReference type="InterPro" id="IPR032091">
    <property type="entry name" value="Malt_amylase-like_C"/>
</dbReference>
<dbReference type="SUPFAM" id="SSF51445">
    <property type="entry name" value="(Trans)glycosidases"/>
    <property type="match status" value="1"/>
</dbReference>
<accession>A0A512B0C0</accession>
<name>A0A512B0C0_9BACT</name>
<evidence type="ECO:0000313" key="2">
    <source>
        <dbReference type="EMBL" id="GEO05404.1"/>
    </source>
</evidence>
<dbReference type="SUPFAM" id="SSF51011">
    <property type="entry name" value="Glycosyl hydrolase domain"/>
    <property type="match status" value="1"/>
</dbReference>
<dbReference type="EMBL" id="BJYS01000023">
    <property type="protein sequence ID" value="GEO05404.1"/>
    <property type="molecule type" value="Genomic_DNA"/>
</dbReference>
<dbReference type="PANTHER" id="PTHR10357:SF219">
    <property type="entry name" value="MALTOSE ALPHA-D-GLUCOSYLTRANSFERASE"/>
    <property type="match status" value="1"/>
</dbReference>
<dbReference type="AlphaFoldDB" id="A0A512B0C0"/>